<evidence type="ECO:0000313" key="2">
    <source>
        <dbReference type="Proteomes" id="UP001205740"/>
    </source>
</evidence>
<reference evidence="1 2" key="1">
    <citation type="submission" date="2022-06" db="EMBL/GenBank/DDBJ databases">
        <title>Genomic Encyclopedia of Archaeal and Bacterial Type Strains, Phase II (KMG-II): from individual species to whole genera.</title>
        <authorList>
            <person name="Goeker M."/>
        </authorList>
    </citation>
    <scope>NUCLEOTIDE SEQUENCE [LARGE SCALE GENOMIC DNA]</scope>
    <source>
        <strain evidence="1 2">DSM 45037</strain>
    </source>
</reference>
<name>A0ABT1H797_9NOCA</name>
<evidence type="ECO:0008006" key="3">
    <source>
        <dbReference type="Google" id="ProtNLM"/>
    </source>
</evidence>
<keyword evidence="2" id="KW-1185">Reference proteome</keyword>
<accession>A0ABT1H797</accession>
<evidence type="ECO:0000313" key="1">
    <source>
        <dbReference type="EMBL" id="MCP2163124.1"/>
    </source>
</evidence>
<dbReference type="Proteomes" id="UP001205740">
    <property type="component" value="Unassembled WGS sequence"/>
</dbReference>
<protein>
    <recommendedName>
        <fullName evidence="3">Terminase large subunit</fullName>
    </recommendedName>
</protein>
<organism evidence="1 2">
    <name type="scientific">Williamsia serinedens</name>
    <dbReference type="NCBI Taxonomy" id="391736"/>
    <lineage>
        <taxon>Bacteria</taxon>
        <taxon>Bacillati</taxon>
        <taxon>Actinomycetota</taxon>
        <taxon>Actinomycetes</taxon>
        <taxon>Mycobacteriales</taxon>
        <taxon>Nocardiaceae</taxon>
        <taxon>Williamsia</taxon>
    </lineage>
</organism>
<comment type="caution">
    <text evidence="1">The sequence shown here is derived from an EMBL/GenBank/DDBJ whole genome shotgun (WGS) entry which is preliminary data.</text>
</comment>
<feature type="non-terminal residue" evidence="1">
    <location>
        <position position="1"/>
    </location>
</feature>
<sequence length="332" mass="35948">GSIIMFGAREQGFGRGMDAIDWEVFDEAQILGIKALEDMVPATNAAKHPHGGLVFFLGTPPRPTDDGEAFTAKRKKALDGLTTDQVYCEISADPETDPDDQSMFSSFNPSYPHRTPLEAMLRMRENIPDVESWRREAMGIWPSRQHATVVPLSVWADLAAEGPDSDEPPNGFGVDMSHAREISVGAAWVDADDSAHVEEVWAGVDIAKCVHWLVERAGGAPVYIDSIGPAAALIAPLKARGVHVVSSSATYMARGCEQLESRTRFETITHANQDAVTTALMSAKKRPIRDAGGWAWDRGDANTPIHPIVSVTLALIAALSTDQQTTGEAFFL</sequence>
<dbReference type="EMBL" id="JAMTCG010000020">
    <property type="protein sequence ID" value="MCP2163124.1"/>
    <property type="molecule type" value="Genomic_DNA"/>
</dbReference>
<gene>
    <name evidence="1" type="ORF">LX12_004338</name>
</gene>
<proteinExistence type="predicted"/>